<evidence type="ECO:0000313" key="1">
    <source>
        <dbReference type="EMBL" id="KAK2587869.1"/>
    </source>
</evidence>
<dbReference type="AlphaFoldDB" id="A0AAD9VV18"/>
<name>A0AAD9VV18_9HYME</name>
<comment type="caution">
    <text evidence="1">The sequence shown here is derived from an EMBL/GenBank/DDBJ whole genome shotgun (WGS) entry which is preliminary data.</text>
</comment>
<organism evidence="1 2">
    <name type="scientific">Odynerus spinipes</name>
    <dbReference type="NCBI Taxonomy" id="1348599"/>
    <lineage>
        <taxon>Eukaryota</taxon>
        <taxon>Metazoa</taxon>
        <taxon>Ecdysozoa</taxon>
        <taxon>Arthropoda</taxon>
        <taxon>Hexapoda</taxon>
        <taxon>Insecta</taxon>
        <taxon>Pterygota</taxon>
        <taxon>Neoptera</taxon>
        <taxon>Endopterygota</taxon>
        <taxon>Hymenoptera</taxon>
        <taxon>Apocrita</taxon>
        <taxon>Aculeata</taxon>
        <taxon>Vespoidea</taxon>
        <taxon>Vespidae</taxon>
        <taxon>Eumeninae</taxon>
        <taxon>Odynerus</taxon>
    </lineage>
</organism>
<reference evidence="1" key="1">
    <citation type="submission" date="2021-08" db="EMBL/GenBank/DDBJ databases">
        <authorList>
            <person name="Misof B."/>
            <person name="Oliver O."/>
            <person name="Podsiadlowski L."/>
            <person name="Donath A."/>
            <person name="Peters R."/>
            <person name="Mayer C."/>
            <person name="Rust J."/>
            <person name="Gunkel S."/>
            <person name="Lesny P."/>
            <person name="Martin S."/>
            <person name="Oeyen J.P."/>
            <person name="Petersen M."/>
            <person name="Panagiotis P."/>
            <person name="Wilbrandt J."/>
            <person name="Tanja T."/>
        </authorList>
    </citation>
    <scope>NUCLEOTIDE SEQUENCE</scope>
    <source>
        <strain evidence="1">GBR_01_08_01A</strain>
        <tissue evidence="1">Thorax + abdomen</tissue>
    </source>
</reference>
<sequence>MDELQKKIQMFLIKKNQEDGELKFLTARTTIENTLKIENLSKSISEIILAFDFASEGTKLRLNLKCVSAFNYLMLNTNFKVQEHLAEDMVHGHLVDICPSLSPFLFVQIIWKLKYEDILLESILHVPLDLSIEMIDIIRSCIEELEFERAINIVFGLIINVYKKFILISNNGTQSSNIIESIKNLIANFQELLLLLTNEKIIKMEETFGSKKYKRSGILLKRIIKVVKECIECDTKETEVSEDTEKIYKITFGREPIARCEDSFITEAITTMHQDLLSLLLKKIKEIDCNIYLEWVELDDTDNPTISLQKAIGNECYYFVEFLKANKELSQNEHLIECLQQLSSKPISDEIDSILTVQELCHGTKEGKKECIKELISRYKEWDKTIINCIYEKKSSLDKDDCLNLLEYLTYVLVQTDNKEYHEYVYSRVTQILICQSLPDILVILVEYLTKHDGRNCLECFYTEEAFNDFIIYNTNMKSPQILKIILLFLLRNPKKVLSILLKIAIGYPEYENVMIAPQDLLLLSPIMSIREDSNETFLRSTLKTICLENVEWNARKFQNLLFALLDSSVLTMEDVVNNILLCYLKGNVTSLRNTYCILNCIRKMLDDTYHRPVKKLCTLELLVSLGQAMSSTRKRTDVSNYLIDDVLVQMISIVNHVLKCKAAIDDKILEDLEYILEPMDKVHFAVLWFPTRKSIDTDYVIQDYERRCFFILNTIKADQTISNELRTFLESFYFLREDFLRHVILFSTADEYKKFAVEFRDTFNVHYKSDSDAYDNLLRITMDACCLSLEYPHILPRNSFTFLLRKLIGFLRWILLFYGTSDKIFSDLYRSLIKNVRSLEESIECYPYSPLFTDLLVRMNNDTRQQITSSHVLELVGMLEQFTNQCKDFDHCEEEHPSLRLTPSPKISRYRLVHEFILACMRVPASKAYECITRIDHLFSSK</sequence>
<dbReference type="Proteomes" id="UP001258017">
    <property type="component" value="Unassembled WGS sequence"/>
</dbReference>
<proteinExistence type="predicted"/>
<accession>A0AAD9VV18</accession>
<reference evidence="1" key="2">
    <citation type="journal article" date="2023" name="Commun. Biol.">
        <title>Intrasexual cuticular hydrocarbon dimorphism in a wasp sheds light on hydrocarbon biosynthesis genes in Hymenoptera.</title>
        <authorList>
            <person name="Moris V.C."/>
            <person name="Podsiadlowski L."/>
            <person name="Martin S."/>
            <person name="Oeyen J.P."/>
            <person name="Donath A."/>
            <person name="Petersen M."/>
            <person name="Wilbrandt J."/>
            <person name="Misof B."/>
            <person name="Liedtke D."/>
            <person name="Thamm M."/>
            <person name="Scheiner R."/>
            <person name="Schmitt T."/>
            <person name="Niehuis O."/>
        </authorList>
    </citation>
    <scope>NUCLEOTIDE SEQUENCE</scope>
    <source>
        <strain evidence="1">GBR_01_08_01A</strain>
    </source>
</reference>
<keyword evidence="2" id="KW-1185">Reference proteome</keyword>
<gene>
    <name evidence="1" type="ORF">KPH14_003966</name>
</gene>
<evidence type="ECO:0000313" key="2">
    <source>
        <dbReference type="Proteomes" id="UP001258017"/>
    </source>
</evidence>
<protein>
    <submittedName>
        <fullName evidence="1">Uncharacterized protein</fullName>
    </submittedName>
</protein>
<dbReference type="EMBL" id="JAIFRP010000006">
    <property type="protein sequence ID" value="KAK2587869.1"/>
    <property type="molecule type" value="Genomic_DNA"/>
</dbReference>